<accession>A0AAV8TV32</accession>
<name>A0AAV8TV32_9ROSI</name>
<feature type="transmembrane region" description="Helical" evidence="1">
    <location>
        <begin position="60"/>
        <end position="80"/>
    </location>
</feature>
<proteinExistence type="predicted"/>
<gene>
    <name evidence="2" type="ORF">K2173_021747</name>
</gene>
<evidence type="ECO:0000313" key="3">
    <source>
        <dbReference type="Proteomes" id="UP001159364"/>
    </source>
</evidence>
<evidence type="ECO:0000313" key="2">
    <source>
        <dbReference type="EMBL" id="KAJ8770832.1"/>
    </source>
</evidence>
<reference evidence="2 3" key="1">
    <citation type="submission" date="2021-09" db="EMBL/GenBank/DDBJ databases">
        <title>Genomic insights and catalytic innovation underlie evolution of tropane alkaloids biosynthesis.</title>
        <authorList>
            <person name="Wang Y.-J."/>
            <person name="Tian T."/>
            <person name="Huang J.-P."/>
            <person name="Huang S.-X."/>
        </authorList>
    </citation>
    <scope>NUCLEOTIDE SEQUENCE [LARGE SCALE GENOMIC DNA]</scope>
    <source>
        <strain evidence="2">KIB-2018</strain>
        <tissue evidence="2">Leaf</tissue>
    </source>
</reference>
<keyword evidence="1" id="KW-1133">Transmembrane helix</keyword>
<evidence type="ECO:0000256" key="1">
    <source>
        <dbReference type="SAM" id="Phobius"/>
    </source>
</evidence>
<keyword evidence="3" id="KW-1185">Reference proteome</keyword>
<protein>
    <submittedName>
        <fullName evidence="2">Uncharacterized protein</fullName>
    </submittedName>
</protein>
<organism evidence="2 3">
    <name type="scientific">Erythroxylum novogranatense</name>
    <dbReference type="NCBI Taxonomy" id="1862640"/>
    <lineage>
        <taxon>Eukaryota</taxon>
        <taxon>Viridiplantae</taxon>
        <taxon>Streptophyta</taxon>
        <taxon>Embryophyta</taxon>
        <taxon>Tracheophyta</taxon>
        <taxon>Spermatophyta</taxon>
        <taxon>Magnoliopsida</taxon>
        <taxon>eudicotyledons</taxon>
        <taxon>Gunneridae</taxon>
        <taxon>Pentapetalae</taxon>
        <taxon>rosids</taxon>
        <taxon>fabids</taxon>
        <taxon>Malpighiales</taxon>
        <taxon>Erythroxylaceae</taxon>
        <taxon>Erythroxylum</taxon>
    </lineage>
</organism>
<dbReference type="AlphaFoldDB" id="A0AAV8TV32"/>
<comment type="caution">
    <text evidence="2">The sequence shown here is derived from an EMBL/GenBank/DDBJ whole genome shotgun (WGS) entry which is preliminary data.</text>
</comment>
<keyword evidence="1" id="KW-0472">Membrane</keyword>
<dbReference type="Proteomes" id="UP001159364">
    <property type="component" value="Linkage Group LG03"/>
</dbReference>
<dbReference type="EMBL" id="JAIWQS010000003">
    <property type="protein sequence ID" value="KAJ8770832.1"/>
    <property type="molecule type" value="Genomic_DNA"/>
</dbReference>
<keyword evidence="1" id="KW-0812">Transmembrane</keyword>
<sequence length="101" mass="11726">MVCIEFHHIISHSQFWISYGVSKCCQCTVYGARLTTFEDSEKESEYGYVRKVSRPVLLQMAWLVLLCMSLSVLTTTISLVKSFDWKAILLQFKFLMCKESL</sequence>